<gene>
    <name evidence="2" type="ORF">Esi_0000_0610</name>
</gene>
<dbReference type="InParanoid" id="D8LBR8"/>
<organism evidence="2 3">
    <name type="scientific">Ectocarpus siliculosus</name>
    <name type="common">Brown alga</name>
    <name type="synonym">Conferva siliculosa</name>
    <dbReference type="NCBI Taxonomy" id="2880"/>
    <lineage>
        <taxon>Eukaryota</taxon>
        <taxon>Sar</taxon>
        <taxon>Stramenopiles</taxon>
        <taxon>Ochrophyta</taxon>
        <taxon>PX clade</taxon>
        <taxon>Phaeophyceae</taxon>
        <taxon>Ectocarpales</taxon>
        <taxon>Ectocarpaceae</taxon>
        <taxon>Ectocarpus</taxon>
    </lineage>
</organism>
<reference evidence="2 3" key="1">
    <citation type="journal article" date="2010" name="Nature">
        <title>The Ectocarpus genome and the independent evolution of multicellularity in brown algae.</title>
        <authorList>
            <person name="Cock J.M."/>
            <person name="Sterck L."/>
            <person name="Rouze P."/>
            <person name="Scornet D."/>
            <person name="Allen A.E."/>
            <person name="Amoutzias G."/>
            <person name="Anthouard V."/>
            <person name="Artiguenave F."/>
            <person name="Aury J.M."/>
            <person name="Badger J.H."/>
            <person name="Beszteri B."/>
            <person name="Billiau K."/>
            <person name="Bonnet E."/>
            <person name="Bothwell J.H."/>
            <person name="Bowler C."/>
            <person name="Boyen C."/>
            <person name="Brownlee C."/>
            <person name="Carrano C.J."/>
            <person name="Charrier B."/>
            <person name="Cho G.Y."/>
            <person name="Coelho S.M."/>
            <person name="Collen J."/>
            <person name="Corre E."/>
            <person name="Da Silva C."/>
            <person name="Delage L."/>
            <person name="Delaroque N."/>
            <person name="Dittami S.M."/>
            <person name="Doulbeau S."/>
            <person name="Elias M."/>
            <person name="Farnham G."/>
            <person name="Gachon C.M."/>
            <person name="Gschloessl B."/>
            <person name="Heesch S."/>
            <person name="Jabbari K."/>
            <person name="Jubin C."/>
            <person name="Kawai H."/>
            <person name="Kimura K."/>
            <person name="Kloareg B."/>
            <person name="Kupper F.C."/>
            <person name="Lang D."/>
            <person name="Le Bail A."/>
            <person name="Leblanc C."/>
            <person name="Lerouge P."/>
            <person name="Lohr M."/>
            <person name="Lopez P.J."/>
            <person name="Martens C."/>
            <person name="Maumus F."/>
            <person name="Michel G."/>
            <person name="Miranda-Saavedra D."/>
            <person name="Morales J."/>
            <person name="Moreau H."/>
            <person name="Motomura T."/>
            <person name="Nagasato C."/>
            <person name="Napoli C.A."/>
            <person name="Nelson D.R."/>
            <person name="Nyvall-Collen P."/>
            <person name="Peters A.F."/>
            <person name="Pommier C."/>
            <person name="Potin P."/>
            <person name="Poulain J."/>
            <person name="Quesneville H."/>
            <person name="Read B."/>
            <person name="Rensing S.A."/>
            <person name="Ritter A."/>
            <person name="Rousvoal S."/>
            <person name="Samanta M."/>
            <person name="Samson G."/>
            <person name="Schroeder D.C."/>
            <person name="Segurens B."/>
            <person name="Strittmatter M."/>
            <person name="Tonon T."/>
            <person name="Tregear J.W."/>
            <person name="Valentin K."/>
            <person name="von Dassow P."/>
            <person name="Yamagishi T."/>
            <person name="Van de Peer Y."/>
            <person name="Wincker P."/>
        </authorList>
    </citation>
    <scope>NUCLEOTIDE SEQUENCE [LARGE SCALE GENOMIC DNA]</scope>
    <source>
        <strain evidence="3">Ec32 / CCAP1310/4</strain>
    </source>
</reference>
<evidence type="ECO:0000313" key="2">
    <source>
        <dbReference type="EMBL" id="CBN76777.1"/>
    </source>
</evidence>
<dbReference type="AlphaFoldDB" id="D8LBR8"/>
<feature type="region of interest" description="Disordered" evidence="1">
    <location>
        <begin position="1"/>
        <end position="61"/>
    </location>
</feature>
<evidence type="ECO:0000256" key="1">
    <source>
        <dbReference type="SAM" id="MobiDB-lite"/>
    </source>
</evidence>
<feature type="compositionally biased region" description="Basic and acidic residues" evidence="1">
    <location>
        <begin position="564"/>
        <end position="588"/>
    </location>
</feature>
<feature type="compositionally biased region" description="Low complexity" evidence="1">
    <location>
        <begin position="616"/>
        <end position="625"/>
    </location>
</feature>
<protein>
    <submittedName>
        <fullName evidence="2">Uncharacterized protein</fullName>
    </submittedName>
</protein>
<feature type="region of interest" description="Disordered" evidence="1">
    <location>
        <begin position="509"/>
        <end position="638"/>
    </location>
</feature>
<dbReference type="EMBL" id="FN649726">
    <property type="protein sequence ID" value="CBN76777.1"/>
    <property type="molecule type" value="Genomic_DNA"/>
</dbReference>
<name>D8LBR8_ECTSI</name>
<keyword evidence="3" id="KW-1185">Reference proteome</keyword>
<feature type="compositionally biased region" description="Gly residues" evidence="1">
    <location>
        <begin position="604"/>
        <end position="615"/>
    </location>
</feature>
<dbReference type="OrthoDB" id="17046at2759"/>
<dbReference type="EMBL" id="FN647682">
    <property type="protein sequence ID" value="CBN76777.1"/>
    <property type="molecule type" value="Genomic_DNA"/>
</dbReference>
<sequence>MPSGTALFAAHRRRCSKPSTGVAAARRLQPDPRKRRRRRIDSGGDRSGQGTLDPDDPLPRTMEELYRRIASEPPLNLEQQYKKALEPDAEEMGMVEEAVRATFKCTEDDAWWDENGQEWDRMAENPGKHFALGREEDRGGGVVWGMQDYFGEEAPEWGLSDEPAVNFSLSAYKAGIPERPAKDGEGSGRQAAELFERTPFAQYWESVPDLRTAGRVYAYNAVDRMAALKFLMNCTYNGMHGSAESMQSGHFLWGYVDQLDWMRRSGRLSSTPGSIKERIRRAQWAAHLESLDAVEALYGKEFDMLPSRAEREFARGWCRAARLFAVAAAHTNLERCLLPLGAGYAPERLLTDDDDFLTAAARKQGPRSLESVPFGPPDSVAEAERDSAVVALNTRRCVTSVRWLGTLRAPVLAGLCRLWRRSCASYPARRRVARVLREACYGGRRAKAAAWAKSFLFLFVPDLNYRKLTFPLGVDPAEEVEYDPDFEPRDFSKPYPRPVGSRPLNPLQWPWYEGRRPDPSAGLPGGEGWGEDDDGLLASPSAVAAAGGMFPPGREPVDGSFEAGQRREQEVMEDLRALGYNLDEREGSKGGSGDGEARHRGSREGGSGSSGGRGAKSGARGAAPGEGKAARPNKTVFL</sequence>
<evidence type="ECO:0000313" key="3">
    <source>
        <dbReference type="Proteomes" id="UP000002630"/>
    </source>
</evidence>
<dbReference type="Proteomes" id="UP000002630">
    <property type="component" value="Linkage Group LG01"/>
</dbReference>
<proteinExistence type="predicted"/>
<accession>D8LBR8</accession>